<feature type="compositionally biased region" description="Polar residues" evidence="1">
    <location>
        <begin position="75"/>
        <end position="92"/>
    </location>
</feature>
<name>A0AAN8AYM8_ELEMC</name>
<keyword evidence="3" id="KW-1185">Reference proteome</keyword>
<evidence type="ECO:0000313" key="2">
    <source>
        <dbReference type="EMBL" id="KAK5874527.1"/>
    </source>
</evidence>
<dbReference type="EMBL" id="JAUZQC010000003">
    <property type="protein sequence ID" value="KAK5874527.1"/>
    <property type="molecule type" value="Genomic_DNA"/>
</dbReference>
<feature type="compositionally biased region" description="Low complexity" evidence="1">
    <location>
        <begin position="9"/>
        <end position="46"/>
    </location>
</feature>
<feature type="compositionally biased region" description="Polar residues" evidence="1">
    <location>
        <begin position="161"/>
        <end position="170"/>
    </location>
</feature>
<dbReference type="Proteomes" id="UP001346869">
    <property type="component" value="Unassembled WGS sequence"/>
</dbReference>
<feature type="region of interest" description="Disordered" evidence="1">
    <location>
        <begin position="1"/>
        <end position="194"/>
    </location>
</feature>
<gene>
    <name evidence="2" type="ORF">PBY51_019466</name>
</gene>
<feature type="compositionally biased region" description="Low complexity" evidence="1">
    <location>
        <begin position="93"/>
        <end position="108"/>
    </location>
</feature>
<comment type="caution">
    <text evidence="2">The sequence shown here is derived from an EMBL/GenBank/DDBJ whole genome shotgun (WGS) entry which is preliminary data.</text>
</comment>
<protein>
    <submittedName>
        <fullName evidence="2">Uncharacterized protein</fullName>
    </submittedName>
</protein>
<reference evidence="2 3" key="2">
    <citation type="journal article" date="2023" name="Mol. Biol. Evol.">
        <title>Genomics of Secondarily Temperate Adaptation in the Only Non-Antarctic Icefish.</title>
        <authorList>
            <person name="Rivera-Colon A.G."/>
            <person name="Rayamajhi N."/>
            <person name="Minhas B.F."/>
            <person name="Madrigal G."/>
            <person name="Bilyk K.T."/>
            <person name="Yoon V."/>
            <person name="Hune M."/>
            <person name="Gregory S."/>
            <person name="Cheng C.H.C."/>
            <person name="Catchen J.M."/>
        </authorList>
    </citation>
    <scope>NUCLEOTIDE SEQUENCE [LARGE SCALE GENOMIC DNA]</scope>
    <source>
        <strain evidence="2">JMC-PN-2008</strain>
    </source>
</reference>
<proteinExistence type="predicted"/>
<dbReference type="AlphaFoldDB" id="A0AAN8AYM8"/>
<accession>A0AAN8AYM8</accession>
<organism evidence="2 3">
    <name type="scientific">Eleginops maclovinus</name>
    <name type="common">Patagonian blennie</name>
    <name type="synonym">Eleginus maclovinus</name>
    <dbReference type="NCBI Taxonomy" id="56733"/>
    <lineage>
        <taxon>Eukaryota</taxon>
        <taxon>Metazoa</taxon>
        <taxon>Chordata</taxon>
        <taxon>Craniata</taxon>
        <taxon>Vertebrata</taxon>
        <taxon>Euteleostomi</taxon>
        <taxon>Actinopterygii</taxon>
        <taxon>Neopterygii</taxon>
        <taxon>Teleostei</taxon>
        <taxon>Neoteleostei</taxon>
        <taxon>Acanthomorphata</taxon>
        <taxon>Eupercaria</taxon>
        <taxon>Perciformes</taxon>
        <taxon>Notothenioidei</taxon>
        <taxon>Eleginopidae</taxon>
        <taxon>Eleginops</taxon>
    </lineage>
</organism>
<evidence type="ECO:0000313" key="3">
    <source>
        <dbReference type="Proteomes" id="UP001346869"/>
    </source>
</evidence>
<feature type="compositionally biased region" description="Basic and acidic residues" evidence="1">
    <location>
        <begin position="60"/>
        <end position="72"/>
    </location>
</feature>
<sequence length="194" mass="21224">MLQPDPVHPTKTPPATTDKPHTNPSTISPPSATAAPSPTDDSTSAAHTQTHRQPNPLAHTHTDYPPHKEHPLPSHPSTEPDQVNRSTADTQLTASHTAPPHQPATHQPQTPPPTLKSRYTIPILVHPPPSHKPPRCTQTPEQQEEQTPKQSPPAPNRSHNHPTPTNSPPDLQSPALRNTRLRPLQHPSHQNNHT</sequence>
<evidence type="ECO:0000256" key="1">
    <source>
        <dbReference type="SAM" id="MobiDB-lite"/>
    </source>
</evidence>
<reference evidence="2 3" key="1">
    <citation type="journal article" date="2023" name="Genes (Basel)">
        <title>Chromosome-Level Genome Assembly and Circadian Gene Repertoire of the Patagonia Blennie Eleginops maclovinus-The Closest Ancestral Proxy of Antarctic Cryonotothenioids.</title>
        <authorList>
            <person name="Cheng C.C."/>
            <person name="Rivera-Colon A.G."/>
            <person name="Minhas B.F."/>
            <person name="Wilson L."/>
            <person name="Rayamajhi N."/>
            <person name="Vargas-Chacoff L."/>
            <person name="Catchen J.M."/>
        </authorList>
    </citation>
    <scope>NUCLEOTIDE SEQUENCE [LARGE SCALE GENOMIC DNA]</scope>
    <source>
        <strain evidence="2">JMC-PN-2008</strain>
    </source>
</reference>